<dbReference type="RefSeq" id="WP_093202478.1">
    <property type="nucleotide sequence ID" value="NZ_FNGS01000004.1"/>
</dbReference>
<dbReference type="OrthoDB" id="848790at2"/>
<name>A0A1G9QB95_9BACT</name>
<dbReference type="Proteomes" id="UP000198901">
    <property type="component" value="Unassembled WGS sequence"/>
</dbReference>
<evidence type="ECO:0000256" key="1">
    <source>
        <dbReference type="SAM" id="Phobius"/>
    </source>
</evidence>
<gene>
    <name evidence="2" type="ORF">SAMN04488090_2529</name>
</gene>
<sequence>MSRSLLKTGIAGVIMLILLGAASGPAPHGTFLSRKVKVGSPVKYALSYRHDASRDVFFPDSAFDYSPFRFLKRDYFPTRTTPAGSVDSVVYTLVSFETDSTQYLKLPVFVRNGKDCTAIYPTVSAVQLQSLLQAKDIRQPVLRTNTQLVFLGDQVNYPLLFLLLIAAAVLGGLSNWLFGESIRRQWQLVQLWRRHLKFRGTYQRYFRGAADPKQAVSNVEQAVFLWRLYLERMEGKPYSTFTTKETVEQFGQEKNLEGALRDVDSVVYGGVASPQTQESLKILRELAGRAYVKRKKQILTRI</sequence>
<keyword evidence="1" id="KW-0472">Membrane</keyword>
<organism evidence="2 3">
    <name type="scientific">Siphonobacter aquaeclarae</name>
    <dbReference type="NCBI Taxonomy" id="563176"/>
    <lineage>
        <taxon>Bacteria</taxon>
        <taxon>Pseudomonadati</taxon>
        <taxon>Bacteroidota</taxon>
        <taxon>Cytophagia</taxon>
        <taxon>Cytophagales</taxon>
        <taxon>Cytophagaceae</taxon>
        <taxon>Siphonobacter</taxon>
    </lineage>
</organism>
<evidence type="ECO:0000313" key="3">
    <source>
        <dbReference type="Proteomes" id="UP000198901"/>
    </source>
</evidence>
<dbReference type="AlphaFoldDB" id="A0A1G9QB95"/>
<keyword evidence="3" id="KW-1185">Reference proteome</keyword>
<keyword evidence="1" id="KW-1133">Transmembrane helix</keyword>
<proteinExistence type="predicted"/>
<reference evidence="2 3" key="1">
    <citation type="submission" date="2016-10" db="EMBL/GenBank/DDBJ databases">
        <authorList>
            <person name="de Groot N.N."/>
        </authorList>
    </citation>
    <scope>NUCLEOTIDE SEQUENCE [LARGE SCALE GENOMIC DNA]</scope>
    <source>
        <strain evidence="2 3">DSM 21668</strain>
    </source>
</reference>
<dbReference type="EMBL" id="FNGS01000004">
    <property type="protein sequence ID" value="SDM07737.1"/>
    <property type="molecule type" value="Genomic_DNA"/>
</dbReference>
<keyword evidence="1" id="KW-0812">Transmembrane</keyword>
<dbReference type="STRING" id="563176.SAMN04488090_2529"/>
<accession>A0A1G9QB95</accession>
<feature type="transmembrane region" description="Helical" evidence="1">
    <location>
        <begin position="157"/>
        <end position="178"/>
    </location>
</feature>
<evidence type="ECO:0000313" key="2">
    <source>
        <dbReference type="EMBL" id="SDM07737.1"/>
    </source>
</evidence>
<protein>
    <submittedName>
        <fullName evidence="2">Uncharacterized protein</fullName>
    </submittedName>
</protein>